<dbReference type="Proteomes" id="UP000091820">
    <property type="component" value="Unassembled WGS sequence"/>
</dbReference>
<dbReference type="PANTHER" id="PTHR47204:SF1">
    <property type="entry name" value="RIBONUCLEASE H2 SUBUNIT C"/>
    <property type="match status" value="1"/>
</dbReference>
<evidence type="ECO:0000313" key="2">
    <source>
        <dbReference type="Proteomes" id="UP000091820"/>
    </source>
</evidence>
<name>A0A1A9WXJ8_9MUSC</name>
<dbReference type="EnsemblMetazoa" id="GBRI036151-RA">
    <property type="protein sequence ID" value="GBRI036151-PA"/>
    <property type="gene ID" value="GBRI036151"/>
</dbReference>
<sequence length="164" mass="18674">MHAVIEVLQAPIEAGLQLHFLPTKILADEVTKVKNYFDIYTSSTYEGFLENSLRGHLLLGEKIQVPGGFKTVVLQESDKPPSDVQRKLKIKGCFQDFIYWNYDRSTKQANLYKQAIEALRISDVLSDPIDEKEVTATMSNKRNVKQIPETSGKMLTRPENMITQ</sequence>
<proteinExistence type="predicted"/>
<dbReference type="Pfam" id="PF08615">
    <property type="entry name" value="RNase_H2_suC"/>
    <property type="match status" value="1"/>
</dbReference>
<reference evidence="2" key="1">
    <citation type="submission" date="2014-03" db="EMBL/GenBank/DDBJ databases">
        <authorList>
            <person name="Aksoy S."/>
            <person name="Warren W."/>
            <person name="Wilson R.K."/>
        </authorList>
    </citation>
    <scope>NUCLEOTIDE SEQUENCE [LARGE SCALE GENOMIC DNA]</scope>
    <source>
        <strain evidence="2">IAEA</strain>
    </source>
</reference>
<evidence type="ECO:0000313" key="1">
    <source>
        <dbReference type="EnsemblMetazoa" id="GBRI036151-PA"/>
    </source>
</evidence>
<dbReference type="PANTHER" id="PTHR47204">
    <property type="entry name" value="OS02G0168900 PROTEIN"/>
    <property type="match status" value="1"/>
</dbReference>
<dbReference type="GO" id="GO:0032299">
    <property type="term" value="C:ribonuclease H2 complex"/>
    <property type="evidence" value="ECO:0007669"/>
    <property type="project" value="InterPro"/>
</dbReference>
<dbReference type="Gene3D" id="2.40.128.680">
    <property type="match status" value="1"/>
</dbReference>
<dbReference type="AlphaFoldDB" id="A0A1A9WXJ8"/>
<dbReference type="GO" id="GO:0006401">
    <property type="term" value="P:RNA catabolic process"/>
    <property type="evidence" value="ECO:0007669"/>
    <property type="project" value="InterPro"/>
</dbReference>
<organism evidence="1 2">
    <name type="scientific">Glossina brevipalpis</name>
    <dbReference type="NCBI Taxonomy" id="37001"/>
    <lineage>
        <taxon>Eukaryota</taxon>
        <taxon>Metazoa</taxon>
        <taxon>Ecdysozoa</taxon>
        <taxon>Arthropoda</taxon>
        <taxon>Hexapoda</taxon>
        <taxon>Insecta</taxon>
        <taxon>Pterygota</taxon>
        <taxon>Neoptera</taxon>
        <taxon>Endopterygota</taxon>
        <taxon>Diptera</taxon>
        <taxon>Brachycera</taxon>
        <taxon>Muscomorpha</taxon>
        <taxon>Hippoboscoidea</taxon>
        <taxon>Glossinidae</taxon>
        <taxon>Glossina</taxon>
    </lineage>
</organism>
<dbReference type="STRING" id="37001.A0A1A9WXJ8"/>
<keyword evidence="2" id="KW-1185">Reference proteome</keyword>
<dbReference type="InterPro" id="IPR013924">
    <property type="entry name" value="RNase_H2_suC"/>
</dbReference>
<reference evidence="1" key="2">
    <citation type="submission" date="2020-05" db="UniProtKB">
        <authorList>
            <consortium name="EnsemblMetazoa"/>
        </authorList>
    </citation>
    <scope>IDENTIFICATION</scope>
    <source>
        <strain evidence="1">IAEA</strain>
    </source>
</reference>
<protein>
    <submittedName>
        <fullName evidence="1">Uncharacterized protein</fullName>
    </submittedName>
</protein>
<accession>A0A1A9WXJ8</accession>
<dbReference type="CDD" id="cd09271">
    <property type="entry name" value="RNase_H2-C"/>
    <property type="match status" value="1"/>
</dbReference>
<dbReference type="VEuPathDB" id="VectorBase:GBRI036151"/>